<reference evidence="1 2" key="1">
    <citation type="submission" date="2018-05" db="EMBL/GenBank/DDBJ databases">
        <title>The Hungate 1000. A catalogue of reference genomes from the rumen microbiome.</title>
        <authorList>
            <person name="Kelly W."/>
        </authorList>
    </citation>
    <scope>NUCLEOTIDE SEQUENCE [LARGE SCALE GENOMIC DNA]</scope>
    <source>
        <strain evidence="1 2">SAb67</strain>
    </source>
</reference>
<evidence type="ECO:0000313" key="2">
    <source>
        <dbReference type="Proteomes" id="UP000245720"/>
    </source>
</evidence>
<comment type="caution">
    <text evidence="1">The sequence shown here is derived from an EMBL/GenBank/DDBJ whole genome shotgun (WGS) entry which is preliminary data.</text>
</comment>
<accession>A0A315Y3B1</accession>
<sequence length="112" mass="13739">MAITEKDTIDSVAYENNTLIMQLYDHLDFEGKFEYDHLVMLQDKLNTYIWYVDSKQYQETYPDKKFENFLIKIFFVCEITELCEKFIRNVNLKLQKSNIHIDWFVEKYNEKK</sequence>
<evidence type="ECO:0000313" key="1">
    <source>
        <dbReference type="EMBL" id="PWJ14713.1"/>
    </source>
</evidence>
<dbReference type="Pfam" id="PF20212">
    <property type="entry name" value="DUF6572"/>
    <property type="match status" value="1"/>
</dbReference>
<protein>
    <submittedName>
        <fullName evidence="1">Uncharacterized protein</fullName>
    </submittedName>
</protein>
<proteinExistence type="predicted"/>
<dbReference type="OrthoDB" id="2229810at2"/>
<dbReference type="EMBL" id="QGDI01000002">
    <property type="protein sequence ID" value="PWJ14713.1"/>
    <property type="molecule type" value="Genomic_DNA"/>
</dbReference>
<dbReference type="RefSeq" id="WP_109725574.1">
    <property type="nucleotide sequence ID" value="NZ_CACVSX010000082.1"/>
</dbReference>
<dbReference type="AlphaFoldDB" id="A0A315Y3B1"/>
<name>A0A315Y3B1_RUMFL</name>
<dbReference type="Proteomes" id="UP000245720">
    <property type="component" value="Unassembled WGS sequence"/>
</dbReference>
<organism evidence="1 2">
    <name type="scientific">Ruminococcus flavefaciens</name>
    <dbReference type="NCBI Taxonomy" id="1265"/>
    <lineage>
        <taxon>Bacteria</taxon>
        <taxon>Bacillati</taxon>
        <taxon>Bacillota</taxon>
        <taxon>Clostridia</taxon>
        <taxon>Eubacteriales</taxon>
        <taxon>Oscillospiraceae</taxon>
        <taxon>Ruminococcus</taxon>
    </lineage>
</organism>
<gene>
    <name evidence="1" type="ORF">IE37_00699</name>
</gene>
<dbReference type="InterPro" id="IPR046702">
    <property type="entry name" value="DUF6572"/>
</dbReference>